<name>A0ACB5T118_AMBMO</name>
<evidence type="ECO:0000313" key="1">
    <source>
        <dbReference type="EMBL" id="GME78407.1"/>
    </source>
</evidence>
<organism evidence="1 2">
    <name type="scientific">Ambrosiozyma monospora</name>
    <name type="common">Yeast</name>
    <name type="synonym">Endomycopsis monosporus</name>
    <dbReference type="NCBI Taxonomy" id="43982"/>
    <lineage>
        <taxon>Eukaryota</taxon>
        <taxon>Fungi</taxon>
        <taxon>Dikarya</taxon>
        <taxon>Ascomycota</taxon>
        <taxon>Saccharomycotina</taxon>
        <taxon>Pichiomycetes</taxon>
        <taxon>Pichiales</taxon>
        <taxon>Pichiaceae</taxon>
        <taxon>Ambrosiozyma</taxon>
    </lineage>
</organism>
<protein>
    <submittedName>
        <fullName evidence="1">Unnamed protein product</fullName>
    </submittedName>
</protein>
<accession>A0ACB5T118</accession>
<dbReference type="Proteomes" id="UP001165064">
    <property type="component" value="Unassembled WGS sequence"/>
</dbReference>
<keyword evidence="2" id="KW-1185">Reference proteome</keyword>
<evidence type="ECO:0000313" key="2">
    <source>
        <dbReference type="Proteomes" id="UP001165064"/>
    </source>
</evidence>
<comment type="caution">
    <text evidence="1">The sequence shown here is derived from an EMBL/GenBank/DDBJ whole genome shotgun (WGS) entry which is preliminary data.</text>
</comment>
<reference evidence="1" key="1">
    <citation type="submission" date="2023-04" db="EMBL/GenBank/DDBJ databases">
        <title>Ambrosiozyma monospora NBRC 10751.</title>
        <authorList>
            <person name="Ichikawa N."/>
            <person name="Sato H."/>
            <person name="Tonouchi N."/>
        </authorList>
    </citation>
    <scope>NUCLEOTIDE SEQUENCE</scope>
    <source>
        <strain evidence="1">NBRC 10751</strain>
    </source>
</reference>
<dbReference type="EMBL" id="BSXS01002182">
    <property type="protein sequence ID" value="GME78407.1"/>
    <property type="molecule type" value="Genomic_DNA"/>
</dbReference>
<sequence length="114" mass="12430">MGFLDSILSKFQNNSTTPTPTHKPGEAVLVTGANGFIAGHIVDGLLAKGYEVIGTVRSTAKSDPFEKLFKEKYPNAKLTYEIVTDITKTGAFDEVLKKHPEIKVVLHCAARNLE</sequence>
<proteinExistence type="predicted"/>
<gene>
    <name evidence="1" type="ORF">Amon02_000343000</name>
</gene>